<dbReference type="Pfam" id="PF00005">
    <property type="entry name" value="ABC_tran"/>
    <property type="match status" value="1"/>
</dbReference>
<dbReference type="PANTHER" id="PTHR43297:SF2">
    <property type="entry name" value="DIPEPTIDE TRANSPORT ATP-BINDING PROTEIN DPPD"/>
    <property type="match status" value="1"/>
</dbReference>
<dbReference type="CDD" id="cd03257">
    <property type="entry name" value="ABC_NikE_OppD_transporters"/>
    <property type="match status" value="1"/>
</dbReference>
<reference evidence="11 12" key="1">
    <citation type="journal article" date="2002" name="J. Bacteriol.">
        <title>Genome sequence of Yersinia pestis KIM.</title>
        <authorList>
            <person name="Deng W."/>
            <person name="Burland V."/>
            <person name="Plunkett G.III."/>
            <person name="Boutin A."/>
            <person name="Mayhew G.F."/>
            <person name="Liss P."/>
            <person name="Perna N.T."/>
            <person name="Rose D.J."/>
            <person name="Mau B."/>
            <person name="Zhou S."/>
            <person name="Schwartz D.C."/>
            <person name="Fetherston J.D."/>
            <person name="Lindler L.E."/>
            <person name="Brubaker R.R."/>
            <person name="Plana G.V."/>
            <person name="Straley S.C."/>
            <person name="McDonough K.A."/>
            <person name="Nilles M.L."/>
            <person name="Matson J.S."/>
            <person name="Blattner F.R."/>
            <person name="Perry R.D."/>
        </authorList>
    </citation>
    <scope>NUCLEOTIDE SEQUENCE [LARGE SCALE GENOMIC DNA]</scope>
    <source>
        <strain evidence="12">KIM10+ / Biovar Mediaevalis</strain>
    </source>
</reference>
<feature type="domain" description="ABC transporter" evidence="10">
    <location>
        <begin position="19"/>
        <end position="269"/>
    </location>
</feature>
<dbReference type="IntAct" id="Q8CZL7">
    <property type="interactions" value="6"/>
</dbReference>
<dbReference type="GO" id="GO:0005886">
    <property type="term" value="C:plasma membrane"/>
    <property type="evidence" value="ECO:0007669"/>
    <property type="project" value="UniProtKB-SubCell"/>
</dbReference>
<evidence type="ECO:0000256" key="3">
    <source>
        <dbReference type="ARBA" id="ARBA00022448"/>
    </source>
</evidence>
<dbReference type="GO" id="GO:0005524">
    <property type="term" value="F:ATP binding"/>
    <property type="evidence" value="ECO:0007669"/>
    <property type="project" value="UniProtKB-KW"/>
</dbReference>
<comment type="similarity">
    <text evidence="2">Belongs to the ABC transporter superfamily.</text>
</comment>
<dbReference type="GO" id="GO:0016887">
    <property type="term" value="F:ATP hydrolysis activity"/>
    <property type="evidence" value="ECO:0007669"/>
    <property type="project" value="InterPro"/>
</dbReference>
<accession>Q8CZL7</accession>
<dbReference type="EMBL" id="AE009952">
    <property type="protein sequence ID" value="AAM87374.1"/>
    <property type="molecule type" value="Genomic_DNA"/>
</dbReference>
<evidence type="ECO:0000256" key="7">
    <source>
        <dbReference type="ARBA" id="ARBA00023136"/>
    </source>
</evidence>
<evidence type="ECO:0000256" key="5">
    <source>
        <dbReference type="ARBA" id="ARBA00022741"/>
    </source>
</evidence>
<dbReference type="InterPro" id="IPR050388">
    <property type="entry name" value="ABC_Ni/Peptide_Import"/>
</dbReference>
<dbReference type="InterPro" id="IPR017871">
    <property type="entry name" value="ABC_transporter-like_CS"/>
</dbReference>
<evidence type="ECO:0000313" key="11">
    <source>
        <dbReference type="EMBL" id="AAM87374.1"/>
    </source>
</evidence>
<comment type="subcellular location">
    <subcellularLocation>
        <location evidence="1">Cell inner membrane</location>
        <topology evidence="1">Peripheral membrane protein</topology>
    </subcellularLocation>
</comment>
<dbReference type="SMART" id="SM00382">
    <property type="entry name" value="AAA"/>
    <property type="match status" value="1"/>
</dbReference>
<dbReference type="Gene3D" id="3.40.50.300">
    <property type="entry name" value="P-loop containing nucleotide triphosphate hydrolases"/>
    <property type="match status" value="1"/>
</dbReference>
<gene>
    <name evidence="11" type="primary">dppD</name>
    <name evidence="11" type="ordered locus">y3829</name>
</gene>
<dbReference type="EC" id="7.4.2.9" evidence="8"/>
<dbReference type="PROSITE" id="PS50893">
    <property type="entry name" value="ABC_TRANSPORTER_2"/>
    <property type="match status" value="1"/>
</dbReference>
<name>Q8CZL7_YERPE</name>
<dbReference type="GO" id="GO:0015833">
    <property type="term" value="P:peptide transport"/>
    <property type="evidence" value="ECO:0007669"/>
    <property type="project" value="InterPro"/>
</dbReference>
<dbReference type="Proteomes" id="UP000002490">
    <property type="component" value="Chromosome"/>
</dbReference>
<comment type="catalytic activity">
    <reaction evidence="9">
        <text>a dipeptide(out) + ATP + H2O = a dipeptide(in) + ADP + phosphate + H(+)</text>
        <dbReference type="Rhea" id="RHEA:23120"/>
        <dbReference type="ChEBI" id="CHEBI:15377"/>
        <dbReference type="ChEBI" id="CHEBI:15378"/>
        <dbReference type="ChEBI" id="CHEBI:30616"/>
        <dbReference type="ChEBI" id="CHEBI:43474"/>
        <dbReference type="ChEBI" id="CHEBI:90799"/>
        <dbReference type="ChEBI" id="CHEBI:456216"/>
        <dbReference type="EC" id="7.4.2.9"/>
    </reaction>
</comment>
<keyword evidence="4" id="KW-1003">Cell membrane</keyword>
<dbReference type="InterPro" id="IPR003593">
    <property type="entry name" value="AAA+_ATPase"/>
</dbReference>
<evidence type="ECO:0000256" key="2">
    <source>
        <dbReference type="ARBA" id="ARBA00005417"/>
    </source>
</evidence>
<proteinExistence type="inferred from homology"/>
<dbReference type="GO" id="GO:0055085">
    <property type="term" value="P:transmembrane transport"/>
    <property type="evidence" value="ECO:0007669"/>
    <property type="project" value="UniProtKB-ARBA"/>
</dbReference>
<evidence type="ECO:0000256" key="8">
    <source>
        <dbReference type="ARBA" id="ARBA00038852"/>
    </source>
</evidence>
<dbReference type="PANTHER" id="PTHR43297">
    <property type="entry name" value="OLIGOPEPTIDE TRANSPORT ATP-BINDING PROTEIN APPD"/>
    <property type="match status" value="1"/>
</dbReference>
<dbReference type="AlphaFoldDB" id="Q8CZL7"/>
<dbReference type="InterPro" id="IPR027417">
    <property type="entry name" value="P-loop_NTPase"/>
</dbReference>
<keyword evidence="5" id="KW-0547">Nucleotide-binding</keyword>
<evidence type="ECO:0000256" key="9">
    <source>
        <dbReference type="ARBA" id="ARBA00047356"/>
    </source>
</evidence>
<evidence type="ECO:0000256" key="4">
    <source>
        <dbReference type="ARBA" id="ARBA00022475"/>
    </source>
</evidence>
<dbReference type="KEGG" id="ypk:y3829"/>
<evidence type="ECO:0000259" key="10">
    <source>
        <dbReference type="PROSITE" id="PS50893"/>
    </source>
</evidence>
<organism evidence="11 12">
    <name type="scientific">Yersinia pestis</name>
    <dbReference type="NCBI Taxonomy" id="632"/>
    <lineage>
        <taxon>Bacteria</taxon>
        <taxon>Pseudomonadati</taxon>
        <taxon>Pseudomonadota</taxon>
        <taxon>Gammaproteobacteria</taxon>
        <taxon>Enterobacterales</taxon>
        <taxon>Yersiniaceae</taxon>
        <taxon>Yersinia</taxon>
    </lineage>
</organism>
<protein>
    <recommendedName>
        <fullName evidence="8">ABC-type dipeptide transporter</fullName>
        <ecNumber evidence="8">7.4.2.9</ecNumber>
    </recommendedName>
</protein>
<dbReference type="InterPro" id="IPR013563">
    <property type="entry name" value="Oligopep_ABC_C"/>
</dbReference>
<sequence length="341" mass="37300">MMLSTPNSSSNRGREMALLNVDKLSVHFGDDAAPFKAVDRISYSIDQGQVVGIVGESGSGKSVSSLAIMGLIDYPGKVMADKLEFNGRDLTKISEKERRQLVGAEVAMIFQDPMTSLNPCYTVGFQIMEALKVHQGGNRKTRHQRAVDLLTLVGIPDPASRLDVYPHQLSGGMSQRVMIAMAIACRPKLLIADEPTTALDVTIQAQIIELLLELQRRENMALLLITHDLALVAEAAHQIIVMYAGQVVETGKAAEIFRAPRHPYTQALLRALPEFAQDKARLASLPGVVPGKYDRPEGCLLNPRCPYATDRCRDEEPELLGTPGRQVKCHTPLNDAGRPSL</sequence>
<dbReference type="PROSITE" id="PS00211">
    <property type="entry name" value="ABC_TRANSPORTER_1"/>
    <property type="match status" value="1"/>
</dbReference>
<dbReference type="InterPro" id="IPR003439">
    <property type="entry name" value="ABC_transporter-like_ATP-bd"/>
</dbReference>
<keyword evidence="7" id="KW-0472">Membrane</keyword>
<keyword evidence="6 11" id="KW-0067">ATP-binding</keyword>
<dbReference type="HOGENOM" id="CLU_000604_1_23_6"/>
<dbReference type="NCBIfam" id="NF008246">
    <property type="entry name" value="PRK11022.1"/>
    <property type="match status" value="1"/>
</dbReference>
<evidence type="ECO:0000313" key="12">
    <source>
        <dbReference type="Proteomes" id="UP000002490"/>
    </source>
</evidence>
<dbReference type="FunFam" id="3.40.50.300:FF:000016">
    <property type="entry name" value="Oligopeptide ABC transporter ATP-binding component"/>
    <property type="match status" value="1"/>
</dbReference>
<evidence type="ECO:0000256" key="6">
    <source>
        <dbReference type="ARBA" id="ARBA00022840"/>
    </source>
</evidence>
<dbReference type="NCBIfam" id="TIGR01727">
    <property type="entry name" value="oligo_HPY"/>
    <property type="match status" value="1"/>
</dbReference>
<evidence type="ECO:0000256" key="1">
    <source>
        <dbReference type="ARBA" id="ARBA00004417"/>
    </source>
</evidence>
<dbReference type="SUPFAM" id="SSF52540">
    <property type="entry name" value="P-loop containing nucleoside triphosphate hydrolases"/>
    <property type="match status" value="1"/>
</dbReference>
<dbReference type="Pfam" id="PF08352">
    <property type="entry name" value="oligo_HPY"/>
    <property type="match status" value="1"/>
</dbReference>
<keyword evidence="3" id="KW-0813">Transport</keyword>